<evidence type="ECO:0000313" key="2">
    <source>
        <dbReference type="EMBL" id="KAK2067139.1"/>
    </source>
</evidence>
<comment type="caution">
    <text evidence="2">The sequence shown here is derived from an EMBL/GenBank/DDBJ whole genome shotgun (WGS) entry which is preliminary data.</text>
</comment>
<proteinExistence type="predicted"/>
<sequence length="288" mass="29998">MVHKAALVALALAGTAFAHSSVLKVVGDVGGGMTGLGINPAQPTVDPNKDKIEGDANAMPSTRDTRANGLGTLNNKAKVTMDMLPAAVKNAGETQIPQVNSTMDINYMQIVIDGRCDVTKGCQALIDPTNTANYQQSVPATILVAPDPIKQATIRGTTVVAKAMPMKIQIPDSVTCTGPQNTCGLRIINGQNEGNNHWGAHVVFQKASAGGAAAAGAAAAPAAGNPAGGAAKIQARYAVLEELARELSKRQLPDTILRRDLELTPNPNPTYEDMLKFEADWEAGLISV</sequence>
<evidence type="ECO:0000256" key="1">
    <source>
        <dbReference type="SAM" id="SignalP"/>
    </source>
</evidence>
<dbReference type="EMBL" id="JAQQPM010000001">
    <property type="protein sequence ID" value="KAK2067139.1"/>
    <property type="molecule type" value="Genomic_DNA"/>
</dbReference>
<dbReference type="Pfam" id="PF11327">
    <property type="entry name" value="Egh16-like"/>
    <property type="match status" value="1"/>
</dbReference>
<dbReference type="AlphaFoldDB" id="A0AAD9M759"/>
<keyword evidence="3" id="KW-1185">Reference proteome</keyword>
<keyword evidence="1" id="KW-0732">Signal</keyword>
<protein>
    <submittedName>
        <fullName evidence="2">Uncharacterized protein</fullName>
    </submittedName>
</protein>
<reference evidence="2" key="1">
    <citation type="journal article" date="2023" name="Mol. Plant Microbe Interact.">
        <title>Elucidating the Obligate Nature and Biological Capacity of an Invasive Fungal Corn Pathogen.</title>
        <authorList>
            <person name="MacCready J.S."/>
            <person name="Roggenkamp E.M."/>
            <person name="Gdanetz K."/>
            <person name="Chilvers M.I."/>
        </authorList>
    </citation>
    <scope>NUCLEOTIDE SEQUENCE</scope>
    <source>
        <strain evidence="2">PM02</strain>
    </source>
</reference>
<feature type="chain" id="PRO_5041985520" evidence="1">
    <location>
        <begin position="19"/>
        <end position="288"/>
    </location>
</feature>
<evidence type="ECO:0000313" key="3">
    <source>
        <dbReference type="Proteomes" id="UP001217918"/>
    </source>
</evidence>
<accession>A0AAD9M759</accession>
<organism evidence="2 3">
    <name type="scientific">Phyllachora maydis</name>
    <dbReference type="NCBI Taxonomy" id="1825666"/>
    <lineage>
        <taxon>Eukaryota</taxon>
        <taxon>Fungi</taxon>
        <taxon>Dikarya</taxon>
        <taxon>Ascomycota</taxon>
        <taxon>Pezizomycotina</taxon>
        <taxon>Sordariomycetes</taxon>
        <taxon>Sordariomycetidae</taxon>
        <taxon>Phyllachorales</taxon>
        <taxon>Phyllachoraceae</taxon>
        <taxon>Phyllachora</taxon>
    </lineage>
</organism>
<dbReference type="Proteomes" id="UP001217918">
    <property type="component" value="Unassembled WGS sequence"/>
</dbReference>
<name>A0AAD9M759_9PEZI</name>
<dbReference type="InterPro" id="IPR021476">
    <property type="entry name" value="Egh16-like"/>
</dbReference>
<dbReference type="PANTHER" id="PTHR34618">
    <property type="entry name" value="SURFACE PROTEIN MAS1, PUTATIVE-RELATED"/>
    <property type="match status" value="1"/>
</dbReference>
<feature type="signal peptide" evidence="1">
    <location>
        <begin position="1"/>
        <end position="18"/>
    </location>
</feature>
<gene>
    <name evidence="2" type="ORF">P8C59_000899</name>
</gene>
<dbReference type="PANTHER" id="PTHR34618:SF4">
    <property type="entry name" value="CAS1"/>
    <property type="match status" value="1"/>
</dbReference>